<reference evidence="2" key="1">
    <citation type="submission" date="2022-06" db="EMBL/GenBank/DDBJ databases">
        <title>Uncovering the hologenomic basis of an extraordinary plant invasion.</title>
        <authorList>
            <person name="Bieker V.C."/>
            <person name="Martin M.D."/>
            <person name="Gilbert T."/>
            <person name="Hodgins K."/>
            <person name="Battlay P."/>
            <person name="Petersen B."/>
            <person name="Wilson J."/>
        </authorList>
    </citation>
    <scope>NUCLEOTIDE SEQUENCE</scope>
    <source>
        <strain evidence="2">AA19_3_7</strain>
        <tissue evidence="2">Leaf</tissue>
    </source>
</reference>
<keyword evidence="1" id="KW-0732">Signal</keyword>
<dbReference type="Proteomes" id="UP001206925">
    <property type="component" value="Unassembled WGS sequence"/>
</dbReference>
<dbReference type="AlphaFoldDB" id="A0AAD5GJZ1"/>
<evidence type="ECO:0000313" key="2">
    <source>
        <dbReference type="EMBL" id="KAI7745617.1"/>
    </source>
</evidence>
<gene>
    <name evidence="2" type="ORF">M8C21_033463</name>
</gene>
<feature type="signal peptide" evidence="1">
    <location>
        <begin position="1"/>
        <end position="20"/>
    </location>
</feature>
<protein>
    <submittedName>
        <fullName evidence="2">Uncharacterized protein</fullName>
    </submittedName>
</protein>
<proteinExistence type="predicted"/>
<comment type="caution">
    <text evidence="2">The sequence shown here is derived from an EMBL/GenBank/DDBJ whole genome shotgun (WGS) entry which is preliminary data.</text>
</comment>
<keyword evidence="3" id="KW-1185">Reference proteome</keyword>
<accession>A0AAD5GJZ1</accession>
<evidence type="ECO:0000256" key="1">
    <source>
        <dbReference type="SAM" id="SignalP"/>
    </source>
</evidence>
<dbReference type="EMBL" id="JAMZMK010007186">
    <property type="protein sequence ID" value="KAI7745617.1"/>
    <property type="molecule type" value="Genomic_DNA"/>
</dbReference>
<sequence length="152" mass="17513">MLMGFVGLQKILTLLQSVDSDVQTHAVKVVANLAAEVIIALKEESMTSDEDAGVETMTSENGCGDKKNWLSSTHLGTQNMAIRTVIKTRIRKQFQQSKQQKRKRSNHRAKHMLEKYGATRVDVDHLILMAHWHIQRFKATTLIYFKRFNMQW</sequence>
<organism evidence="2 3">
    <name type="scientific">Ambrosia artemisiifolia</name>
    <name type="common">Common ragweed</name>
    <dbReference type="NCBI Taxonomy" id="4212"/>
    <lineage>
        <taxon>Eukaryota</taxon>
        <taxon>Viridiplantae</taxon>
        <taxon>Streptophyta</taxon>
        <taxon>Embryophyta</taxon>
        <taxon>Tracheophyta</taxon>
        <taxon>Spermatophyta</taxon>
        <taxon>Magnoliopsida</taxon>
        <taxon>eudicotyledons</taxon>
        <taxon>Gunneridae</taxon>
        <taxon>Pentapetalae</taxon>
        <taxon>asterids</taxon>
        <taxon>campanulids</taxon>
        <taxon>Asterales</taxon>
        <taxon>Asteraceae</taxon>
        <taxon>Asteroideae</taxon>
        <taxon>Heliantheae alliance</taxon>
        <taxon>Heliantheae</taxon>
        <taxon>Ambrosia</taxon>
    </lineage>
</organism>
<name>A0AAD5GJZ1_AMBAR</name>
<evidence type="ECO:0000313" key="3">
    <source>
        <dbReference type="Proteomes" id="UP001206925"/>
    </source>
</evidence>
<feature type="chain" id="PRO_5041940827" evidence="1">
    <location>
        <begin position="21"/>
        <end position="152"/>
    </location>
</feature>